<dbReference type="Gene3D" id="2.40.30.10">
    <property type="entry name" value="Translation factors"/>
    <property type="match status" value="1"/>
</dbReference>
<dbReference type="InterPro" id="IPR017927">
    <property type="entry name" value="FAD-bd_FR_type"/>
</dbReference>
<feature type="domain" description="FAD-binding FR-type" evidence="14">
    <location>
        <begin position="267"/>
        <end position="373"/>
    </location>
</feature>
<keyword evidence="8" id="KW-0411">Iron-sulfur</keyword>
<feature type="region of interest" description="Disordered" evidence="11">
    <location>
        <begin position="25"/>
        <end position="58"/>
    </location>
</feature>
<evidence type="ECO:0000256" key="12">
    <source>
        <dbReference type="SAM" id="SignalP"/>
    </source>
</evidence>
<comment type="cofactor">
    <cofactor evidence="9">
        <name>[2Fe-2S] cluster</name>
        <dbReference type="ChEBI" id="CHEBI:190135"/>
    </cofactor>
</comment>
<evidence type="ECO:0000256" key="1">
    <source>
        <dbReference type="ARBA" id="ARBA00001974"/>
    </source>
</evidence>
<dbReference type="SUPFAM" id="SSF63380">
    <property type="entry name" value="Riboflavin synthase domain-like"/>
    <property type="match status" value="1"/>
</dbReference>
<evidence type="ECO:0000256" key="3">
    <source>
        <dbReference type="ARBA" id="ARBA00022714"/>
    </source>
</evidence>
<evidence type="ECO:0000259" key="14">
    <source>
        <dbReference type="PROSITE" id="PS51384"/>
    </source>
</evidence>
<feature type="domain" description="2Fe-2S ferredoxin-type" evidence="13">
    <location>
        <begin position="539"/>
        <end position="624"/>
    </location>
</feature>
<feature type="signal peptide" evidence="12">
    <location>
        <begin position="1"/>
        <end position="25"/>
    </location>
</feature>
<gene>
    <name evidence="15" type="ORF">ACFODK_11030</name>
</gene>
<evidence type="ECO:0000313" key="15">
    <source>
        <dbReference type="EMBL" id="MFC3101420.1"/>
    </source>
</evidence>
<dbReference type="Pfam" id="PF00970">
    <property type="entry name" value="FAD_binding_6"/>
    <property type="match status" value="1"/>
</dbReference>
<evidence type="ECO:0000256" key="2">
    <source>
        <dbReference type="ARBA" id="ARBA00022630"/>
    </source>
</evidence>
<dbReference type="PANTHER" id="PTHR47354">
    <property type="entry name" value="NADH OXIDOREDUCTASE HCR"/>
    <property type="match status" value="1"/>
</dbReference>
<dbReference type="PROSITE" id="PS51085">
    <property type="entry name" value="2FE2S_FER_2"/>
    <property type="match status" value="1"/>
</dbReference>
<evidence type="ECO:0000256" key="4">
    <source>
        <dbReference type="ARBA" id="ARBA00022723"/>
    </source>
</evidence>
<organism evidence="15 16">
    <name type="scientific">Alteraurantiacibacter lauratis</name>
    <dbReference type="NCBI Taxonomy" id="2054627"/>
    <lineage>
        <taxon>Bacteria</taxon>
        <taxon>Pseudomonadati</taxon>
        <taxon>Pseudomonadota</taxon>
        <taxon>Alphaproteobacteria</taxon>
        <taxon>Sphingomonadales</taxon>
        <taxon>Erythrobacteraceae</taxon>
        <taxon>Alteraurantiacibacter</taxon>
    </lineage>
</organism>
<proteinExistence type="inferred from homology"/>
<dbReference type="PRINTS" id="PR00371">
    <property type="entry name" value="FPNCR"/>
</dbReference>
<dbReference type="RefSeq" id="WP_336919249.1">
    <property type="nucleotide sequence ID" value="NZ_JBANRN010000009.1"/>
</dbReference>
<comment type="similarity">
    <text evidence="10">In the N-terminal section; belongs to the FAD-binding oxidoreductase type 6 family.</text>
</comment>
<dbReference type="SUPFAM" id="SSF54292">
    <property type="entry name" value="2Fe-2S ferredoxin-like"/>
    <property type="match status" value="1"/>
</dbReference>
<keyword evidence="12" id="KW-0732">Signal</keyword>
<keyword evidence="2" id="KW-0285">Flavoprotein</keyword>
<dbReference type="CDD" id="cd00207">
    <property type="entry name" value="fer2"/>
    <property type="match status" value="1"/>
</dbReference>
<dbReference type="InterPro" id="IPR039261">
    <property type="entry name" value="FNR_nucleotide-bd"/>
</dbReference>
<name>A0ABV7EFD8_9SPHN</name>
<feature type="compositionally biased region" description="Low complexity" evidence="11">
    <location>
        <begin position="35"/>
        <end position="45"/>
    </location>
</feature>
<feature type="compositionally biased region" description="Basic and acidic residues" evidence="11">
    <location>
        <begin position="237"/>
        <end position="247"/>
    </location>
</feature>
<dbReference type="InterPro" id="IPR008333">
    <property type="entry name" value="Cbr1-like_FAD-bd_dom"/>
</dbReference>
<feature type="compositionally biased region" description="Low complexity" evidence="11">
    <location>
        <begin position="248"/>
        <end position="261"/>
    </location>
</feature>
<comment type="caution">
    <text evidence="15">The sequence shown here is derived from an EMBL/GenBank/DDBJ whole genome shotgun (WGS) entry which is preliminary data.</text>
</comment>
<evidence type="ECO:0000256" key="11">
    <source>
        <dbReference type="SAM" id="MobiDB-lite"/>
    </source>
</evidence>
<protein>
    <submittedName>
        <fullName evidence="15">2Fe-2S iron-sulfur cluster-binding protein</fullName>
    </submittedName>
</protein>
<dbReference type="InterPro" id="IPR012675">
    <property type="entry name" value="Beta-grasp_dom_sf"/>
</dbReference>
<dbReference type="Proteomes" id="UP001595378">
    <property type="component" value="Unassembled WGS sequence"/>
</dbReference>
<accession>A0ABV7EFD8</accession>
<dbReference type="CDD" id="cd06217">
    <property type="entry name" value="FNR_iron_sulfur_binding_3"/>
    <property type="match status" value="1"/>
</dbReference>
<dbReference type="PROSITE" id="PS00197">
    <property type="entry name" value="2FE2S_FER_1"/>
    <property type="match status" value="1"/>
</dbReference>
<dbReference type="PRINTS" id="PR00410">
    <property type="entry name" value="PHEHYDRXLASE"/>
</dbReference>
<dbReference type="InterPro" id="IPR050415">
    <property type="entry name" value="MRET"/>
</dbReference>
<keyword evidence="5" id="KW-0274">FAD</keyword>
<evidence type="ECO:0000256" key="7">
    <source>
        <dbReference type="ARBA" id="ARBA00023004"/>
    </source>
</evidence>
<dbReference type="Gene3D" id="3.40.50.80">
    <property type="entry name" value="Nucleotide-binding domain of ferredoxin-NADP reductase (FNR) module"/>
    <property type="match status" value="1"/>
</dbReference>
<dbReference type="InterPro" id="IPR001041">
    <property type="entry name" value="2Fe-2S_ferredoxin-type"/>
</dbReference>
<dbReference type="PANTHER" id="PTHR47354:SF6">
    <property type="entry name" value="NADH OXIDOREDUCTASE HCR"/>
    <property type="match status" value="1"/>
</dbReference>
<dbReference type="InterPro" id="IPR017938">
    <property type="entry name" value="Riboflavin_synthase-like_b-brl"/>
</dbReference>
<dbReference type="InterPro" id="IPR006058">
    <property type="entry name" value="2Fe2S_fd_BS"/>
</dbReference>
<dbReference type="Gene3D" id="3.10.20.30">
    <property type="match status" value="1"/>
</dbReference>
<evidence type="ECO:0000259" key="13">
    <source>
        <dbReference type="PROSITE" id="PS51085"/>
    </source>
</evidence>
<reference evidence="16" key="1">
    <citation type="journal article" date="2019" name="Int. J. Syst. Evol. Microbiol.">
        <title>The Global Catalogue of Microorganisms (GCM) 10K type strain sequencing project: providing services to taxonomists for standard genome sequencing and annotation.</title>
        <authorList>
            <consortium name="The Broad Institute Genomics Platform"/>
            <consortium name="The Broad Institute Genome Sequencing Center for Infectious Disease"/>
            <person name="Wu L."/>
            <person name="Ma J."/>
        </authorList>
    </citation>
    <scope>NUCLEOTIDE SEQUENCE [LARGE SCALE GENOMIC DNA]</scope>
    <source>
        <strain evidence="16">KCTC 52606</strain>
    </source>
</reference>
<dbReference type="PROSITE" id="PS51384">
    <property type="entry name" value="FAD_FR"/>
    <property type="match status" value="1"/>
</dbReference>
<dbReference type="Pfam" id="PF00175">
    <property type="entry name" value="NAD_binding_1"/>
    <property type="match status" value="1"/>
</dbReference>
<keyword evidence="16" id="KW-1185">Reference proteome</keyword>
<dbReference type="InterPro" id="IPR001433">
    <property type="entry name" value="OxRdtase_FAD/NAD-bd"/>
</dbReference>
<evidence type="ECO:0000256" key="9">
    <source>
        <dbReference type="ARBA" id="ARBA00034078"/>
    </source>
</evidence>
<dbReference type="Pfam" id="PF00111">
    <property type="entry name" value="Fer2"/>
    <property type="match status" value="1"/>
</dbReference>
<keyword evidence="7" id="KW-0408">Iron</keyword>
<evidence type="ECO:0000313" key="16">
    <source>
        <dbReference type="Proteomes" id="UP001595378"/>
    </source>
</evidence>
<evidence type="ECO:0000256" key="10">
    <source>
        <dbReference type="ARBA" id="ARBA00061434"/>
    </source>
</evidence>
<keyword evidence="4" id="KW-0479">Metal-binding</keyword>
<evidence type="ECO:0000256" key="5">
    <source>
        <dbReference type="ARBA" id="ARBA00022827"/>
    </source>
</evidence>
<dbReference type="InterPro" id="IPR036010">
    <property type="entry name" value="2Fe-2S_ferredoxin-like_sf"/>
</dbReference>
<sequence>MIQQPFPVVLAAAVALSLAPANAHAQVEEDHSAHHPAANSASAMPMPTPSQTPTPSSDAMAEMMAQMMGEGEHHRRQVDPFYPRLIGLPALTDDGRHRLAGEVDMRIHQGLALLHRGVAGAERAATAEEARQAADQMREGLDLFHSGSTVRAALADGVPPQRVALNWFREEMGMAALPLHGHEGRRLFGASPAHLLFMTILVLMSAGLLMLQVARARRVRALVERPGAVVAGLSPREAADVRSRDAPPLRAANAPPAGARASQRPPPWTGQLKVAHIVRETPTIETYRLVEPLTGRLPFDFLPGQFLQVEVELEPGKTARRSYTIASSPSQRAYVELTVKREEHGAVSRYLHDHVEAGDFLKLTGPFGKFTFTGSDADSIVLIAGGVGITPMMSVLRYLTDIAWPGDIFFVYGARSPEEFVFRDEIERLERLHERLRVFATMQDAASAEWAGPTGMITKEALTAAVPNLAQRRIHLCGPPPMMDAVRGLLVELGVPHAQIHSEAFGPASLPIEDAPAAVTSTDAPPASPAQARGDVAAATITFALSGVSAALRADQTVLEAAEDAGIEIPYACRVGDCGVCVTRLLEGEVTMAIETGLDPADAADGYVLACQARSTGGPLVVEA</sequence>
<keyword evidence="6" id="KW-0560">Oxidoreductase</keyword>
<evidence type="ECO:0000256" key="8">
    <source>
        <dbReference type="ARBA" id="ARBA00023014"/>
    </source>
</evidence>
<feature type="chain" id="PRO_5046555732" evidence="12">
    <location>
        <begin position="26"/>
        <end position="624"/>
    </location>
</feature>
<dbReference type="InterPro" id="IPR001709">
    <property type="entry name" value="Flavoprot_Pyr_Nucl_cyt_Rdtase"/>
</dbReference>
<keyword evidence="3" id="KW-0001">2Fe-2S</keyword>
<dbReference type="EMBL" id="JBHRSU010000032">
    <property type="protein sequence ID" value="MFC3101420.1"/>
    <property type="molecule type" value="Genomic_DNA"/>
</dbReference>
<comment type="cofactor">
    <cofactor evidence="1">
        <name>FAD</name>
        <dbReference type="ChEBI" id="CHEBI:57692"/>
    </cofactor>
</comment>
<feature type="region of interest" description="Disordered" evidence="11">
    <location>
        <begin position="236"/>
        <end position="266"/>
    </location>
</feature>
<evidence type="ECO:0000256" key="6">
    <source>
        <dbReference type="ARBA" id="ARBA00023002"/>
    </source>
</evidence>
<dbReference type="SUPFAM" id="SSF52343">
    <property type="entry name" value="Ferredoxin reductase-like, C-terminal NADP-linked domain"/>
    <property type="match status" value="1"/>
</dbReference>